<dbReference type="InterPro" id="IPR049555">
    <property type="entry name" value="GDT1-like_CS"/>
</dbReference>
<comment type="similarity">
    <text evidence="2 6">Belongs to the GDT1 family.</text>
</comment>
<dbReference type="GO" id="GO:0006816">
    <property type="term" value="P:calcium ion transport"/>
    <property type="evidence" value="ECO:0007669"/>
    <property type="project" value="UniProtKB-ARBA"/>
</dbReference>
<feature type="transmembrane region" description="Helical" evidence="6">
    <location>
        <begin position="6"/>
        <end position="29"/>
    </location>
</feature>
<reference evidence="7" key="1">
    <citation type="journal article" date="2015" name="ISME J.">
        <title>Draft Genome Sequence of Streptomyces incarnatus NRRL8089, which Produces the Nucleoside Antibiotic Sinefungin.</title>
        <authorList>
            <person name="Oshima K."/>
            <person name="Hattori M."/>
            <person name="Shimizu H."/>
            <person name="Fukuda K."/>
            <person name="Nemoto M."/>
            <person name="Inagaki K."/>
            <person name="Tamura T."/>
        </authorList>
    </citation>
    <scope>NUCLEOTIDE SEQUENCE</scope>
    <source>
        <strain evidence="7">FACHB-1277</strain>
    </source>
</reference>
<organism evidence="7 8">
    <name type="scientific">Pseudanabaena cinerea FACHB-1277</name>
    <dbReference type="NCBI Taxonomy" id="2949581"/>
    <lineage>
        <taxon>Bacteria</taxon>
        <taxon>Bacillati</taxon>
        <taxon>Cyanobacteriota</taxon>
        <taxon>Cyanophyceae</taxon>
        <taxon>Pseudanabaenales</taxon>
        <taxon>Pseudanabaenaceae</taxon>
        <taxon>Pseudanabaena</taxon>
        <taxon>Pseudanabaena cinerea</taxon>
    </lineage>
</organism>
<dbReference type="RefSeq" id="WP_190349358.1">
    <property type="nucleotide sequence ID" value="NZ_JACJPY010000004.1"/>
</dbReference>
<dbReference type="PANTHER" id="PTHR12608:SF1">
    <property type="entry name" value="TRANSMEMBRANE PROTEIN 165"/>
    <property type="match status" value="1"/>
</dbReference>
<evidence type="ECO:0000256" key="4">
    <source>
        <dbReference type="ARBA" id="ARBA00022989"/>
    </source>
</evidence>
<dbReference type="Pfam" id="PF01169">
    <property type="entry name" value="GDT1"/>
    <property type="match status" value="2"/>
</dbReference>
<dbReference type="GO" id="GO:0016020">
    <property type="term" value="C:membrane"/>
    <property type="evidence" value="ECO:0007669"/>
    <property type="project" value="UniProtKB-SubCell"/>
</dbReference>
<comment type="caution">
    <text evidence="7">The sequence shown here is derived from an EMBL/GenBank/DDBJ whole genome shotgun (WGS) entry which is preliminary data.</text>
</comment>
<evidence type="ECO:0000256" key="1">
    <source>
        <dbReference type="ARBA" id="ARBA00004141"/>
    </source>
</evidence>
<dbReference type="PROSITE" id="PS01214">
    <property type="entry name" value="UPF0016"/>
    <property type="match status" value="1"/>
</dbReference>
<evidence type="ECO:0000256" key="3">
    <source>
        <dbReference type="ARBA" id="ARBA00022692"/>
    </source>
</evidence>
<keyword evidence="4 6" id="KW-1133">Transmembrane helix</keyword>
<evidence type="ECO:0000256" key="2">
    <source>
        <dbReference type="ARBA" id="ARBA00009190"/>
    </source>
</evidence>
<evidence type="ECO:0000313" key="8">
    <source>
        <dbReference type="Proteomes" id="UP000631421"/>
    </source>
</evidence>
<dbReference type="Proteomes" id="UP000631421">
    <property type="component" value="Unassembled WGS sequence"/>
</dbReference>
<keyword evidence="3 6" id="KW-0812">Transmembrane</keyword>
<feature type="transmembrane region" description="Helical" evidence="6">
    <location>
        <begin position="167"/>
        <end position="187"/>
    </location>
</feature>
<keyword evidence="8" id="KW-1185">Reference proteome</keyword>
<dbReference type="AlphaFoldDB" id="A0A926UQ88"/>
<gene>
    <name evidence="7" type="ORF">H6F44_02560</name>
</gene>
<reference evidence="7" key="2">
    <citation type="submission" date="2020-08" db="EMBL/GenBank/DDBJ databases">
        <authorList>
            <person name="Chen M."/>
            <person name="Teng W."/>
            <person name="Zhao L."/>
            <person name="Hu C."/>
            <person name="Zhou Y."/>
            <person name="Han B."/>
            <person name="Song L."/>
            <person name="Shu W."/>
        </authorList>
    </citation>
    <scope>NUCLEOTIDE SEQUENCE</scope>
    <source>
        <strain evidence="7">FACHB-1277</strain>
    </source>
</reference>
<dbReference type="PANTHER" id="PTHR12608">
    <property type="entry name" value="TRANSMEMBRANE PROTEIN HTP-1 RELATED"/>
    <property type="match status" value="1"/>
</dbReference>
<feature type="transmembrane region" description="Helical" evidence="6">
    <location>
        <begin position="128"/>
        <end position="147"/>
    </location>
</feature>
<comment type="subcellular location">
    <subcellularLocation>
        <location evidence="1 6">Membrane</location>
        <topology evidence="1 6">Multi-pass membrane protein</topology>
    </subcellularLocation>
</comment>
<protein>
    <recommendedName>
        <fullName evidence="6">GDT1 family protein</fullName>
    </recommendedName>
</protein>
<dbReference type="InterPro" id="IPR001727">
    <property type="entry name" value="GDT1-like"/>
</dbReference>
<dbReference type="EMBL" id="JACJPY010000004">
    <property type="protein sequence ID" value="MBD2149012.1"/>
    <property type="molecule type" value="Genomic_DNA"/>
</dbReference>
<evidence type="ECO:0000256" key="6">
    <source>
        <dbReference type="RuleBase" id="RU365102"/>
    </source>
</evidence>
<feature type="transmembrane region" description="Helical" evidence="6">
    <location>
        <begin position="199"/>
        <end position="217"/>
    </location>
</feature>
<evidence type="ECO:0000256" key="5">
    <source>
        <dbReference type="ARBA" id="ARBA00023136"/>
    </source>
</evidence>
<feature type="transmembrane region" description="Helical" evidence="6">
    <location>
        <begin position="65"/>
        <end position="84"/>
    </location>
</feature>
<proteinExistence type="inferred from homology"/>
<accession>A0A926UQ88</accession>
<keyword evidence="5 6" id="KW-0472">Membrane</keyword>
<feature type="transmembrane region" description="Helical" evidence="6">
    <location>
        <begin position="36"/>
        <end position="59"/>
    </location>
</feature>
<evidence type="ECO:0000313" key="7">
    <source>
        <dbReference type="EMBL" id="MBD2149012.1"/>
    </source>
</evidence>
<sequence>MQTAFTASLLLITISELGDKTFFIAVILAMRYPQRLVFASVLAALALMTVLSVVLGQAVSLLPKIYTHYGAIALFLIFGAKLIYDASQMTAQSNAEIVHEAEETVETLDSSKAIAKLPIIGKFLNIMLLRYPWLGIGLQAFMMTFLAEWGDRTQISTIALAAAYNPVFVTIGAILGHGICTAIAVLGGRLIAGKISERVITAIGGILFIIFGVTAYLQGVEP</sequence>
<dbReference type="GO" id="GO:0046873">
    <property type="term" value="F:metal ion transmembrane transporter activity"/>
    <property type="evidence" value="ECO:0007669"/>
    <property type="project" value="InterPro"/>
</dbReference>
<name>A0A926UQ88_9CYAN</name>